<feature type="compositionally biased region" description="Low complexity" evidence="1">
    <location>
        <begin position="93"/>
        <end position="135"/>
    </location>
</feature>
<evidence type="ECO:0000256" key="1">
    <source>
        <dbReference type="SAM" id="MobiDB-lite"/>
    </source>
</evidence>
<feature type="region of interest" description="Disordered" evidence="1">
    <location>
        <begin position="75"/>
        <end position="135"/>
    </location>
</feature>
<comment type="caution">
    <text evidence="2">The sequence shown here is derived from an EMBL/GenBank/DDBJ whole genome shotgun (WGS) entry which is preliminary data.</text>
</comment>
<gene>
    <name evidence="2" type="ORF">GY24_04695</name>
</gene>
<name>A0ABX5AZ53_9MICO</name>
<sequence length="135" mass="13633">MKGKLLFVTGAAVGYVLGTRAGRKRYEQIKEAAAGIWNTPTVQQGVDQAKGFALARVSIVSDAVFDGAKKLVNAAAKQGASTPPQPTPARTSPAGTNAARPTPAATKPASTTPASTTPASTTPASTEPSTPNSND</sequence>
<evidence type="ECO:0008006" key="4">
    <source>
        <dbReference type="Google" id="ProtNLM"/>
    </source>
</evidence>
<reference evidence="2 3" key="1">
    <citation type="journal article" date="2008" name="Int. J. Syst. Evol. Microbiol.">
        <title>Leifsonia pindariensis sp. nov., isolated from the Pindari glacier of the Indian Himalayas, and emended description of the genus Leifsonia.</title>
        <authorList>
            <person name="Reddy G.S."/>
            <person name="Prabagaran S.R."/>
            <person name="Shivaji S."/>
        </authorList>
    </citation>
    <scope>NUCLEOTIDE SEQUENCE [LARGE SCALE GENOMIC DNA]</scope>
    <source>
        <strain evidence="2 3">PON 10</strain>
    </source>
</reference>
<keyword evidence="3" id="KW-1185">Reference proteome</keyword>
<accession>A0ABX5AZ53</accession>
<protein>
    <recommendedName>
        <fullName evidence="4">YtxH domain-containing protein</fullName>
    </recommendedName>
</protein>
<evidence type="ECO:0000313" key="3">
    <source>
        <dbReference type="Proteomes" id="UP000237755"/>
    </source>
</evidence>
<dbReference type="EMBL" id="MPZN01000010">
    <property type="protein sequence ID" value="PPL19624.1"/>
    <property type="molecule type" value="Genomic_DNA"/>
</dbReference>
<organism evidence="2 3">
    <name type="scientific">Microterricola pindariensis</name>
    <dbReference type="NCBI Taxonomy" id="478010"/>
    <lineage>
        <taxon>Bacteria</taxon>
        <taxon>Bacillati</taxon>
        <taxon>Actinomycetota</taxon>
        <taxon>Actinomycetes</taxon>
        <taxon>Micrococcales</taxon>
        <taxon>Microbacteriaceae</taxon>
        <taxon>Microterricola</taxon>
    </lineage>
</organism>
<dbReference type="RefSeq" id="WP_104474589.1">
    <property type="nucleotide sequence ID" value="NZ_MPZN01000010.1"/>
</dbReference>
<dbReference type="Proteomes" id="UP000237755">
    <property type="component" value="Unassembled WGS sequence"/>
</dbReference>
<proteinExistence type="predicted"/>
<evidence type="ECO:0000313" key="2">
    <source>
        <dbReference type="EMBL" id="PPL19624.1"/>
    </source>
</evidence>